<keyword evidence="3" id="KW-1185">Reference proteome</keyword>
<dbReference type="EMBL" id="JARJCM010000114">
    <property type="protein sequence ID" value="KAJ7028230.1"/>
    <property type="molecule type" value="Genomic_DNA"/>
</dbReference>
<evidence type="ECO:0000313" key="3">
    <source>
        <dbReference type="Proteomes" id="UP001218188"/>
    </source>
</evidence>
<protein>
    <submittedName>
        <fullName evidence="2">Uncharacterized protein</fullName>
    </submittedName>
</protein>
<comment type="caution">
    <text evidence="2">The sequence shown here is derived from an EMBL/GenBank/DDBJ whole genome shotgun (WGS) entry which is preliminary data.</text>
</comment>
<reference evidence="2" key="1">
    <citation type="submission" date="2023-03" db="EMBL/GenBank/DDBJ databases">
        <title>Massive genome expansion in bonnet fungi (Mycena s.s.) driven by repeated elements and novel gene families across ecological guilds.</title>
        <authorList>
            <consortium name="Lawrence Berkeley National Laboratory"/>
            <person name="Harder C.B."/>
            <person name="Miyauchi S."/>
            <person name="Viragh M."/>
            <person name="Kuo A."/>
            <person name="Thoen E."/>
            <person name="Andreopoulos B."/>
            <person name="Lu D."/>
            <person name="Skrede I."/>
            <person name="Drula E."/>
            <person name="Henrissat B."/>
            <person name="Morin E."/>
            <person name="Kohler A."/>
            <person name="Barry K."/>
            <person name="LaButti K."/>
            <person name="Morin E."/>
            <person name="Salamov A."/>
            <person name="Lipzen A."/>
            <person name="Mereny Z."/>
            <person name="Hegedus B."/>
            <person name="Baldrian P."/>
            <person name="Stursova M."/>
            <person name="Weitz H."/>
            <person name="Taylor A."/>
            <person name="Grigoriev I.V."/>
            <person name="Nagy L.G."/>
            <person name="Martin F."/>
            <person name="Kauserud H."/>
        </authorList>
    </citation>
    <scope>NUCLEOTIDE SEQUENCE</scope>
    <source>
        <strain evidence="2">CBHHK200</strain>
    </source>
</reference>
<gene>
    <name evidence="2" type="ORF">C8F04DRAFT_1266128</name>
</gene>
<dbReference type="AlphaFoldDB" id="A0AAD6SIV0"/>
<evidence type="ECO:0000256" key="1">
    <source>
        <dbReference type="SAM" id="MobiDB-lite"/>
    </source>
</evidence>
<feature type="compositionally biased region" description="Basic and acidic residues" evidence="1">
    <location>
        <begin position="185"/>
        <end position="197"/>
    </location>
</feature>
<evidence type="ECO:0000313" key="2">
    <source>
        <dbReference type="EMBL" id="KAJ7028230.1"/>
    </source>
</evidence>
<accession>A0AAD6SIV0</accession>
<organism evidence="2 3">
    <name type="scientific">Mycena alexandri</name>
    <dbReference type="NCBI Taxonomy" id="1745969"/>
    <lineage>
        <taxon>Eukaryota</taxon>
        <taxon>Fungi</taxon>
        <taxon>Dikarya</taxon>
        <taxon>Basidiomycota</taxon>
        <taxon>Agaricomycotina</taxon>
        <taxon>Agaricomycetes</taxon>
        <taxon>Agaricomycetidae</taxon>
        <taxon>Agaricales</taxon>
        <taxon>Marasmiineae</taxon>
        <taxon>Mycenaceae</taxon>
        <taxon>Mycena</taxon>
    </lineage>
</organism>
<feature type="region of interest" description="Disordered" evidence="1">
    <location>
        <begin position="80"/>
        <end position="197"/>
    </location>
</feature>
<sequence length="222" mass="24164">MCSFLLKHRKTHISACFDSRLITEDYYDTKKFDDVVFTADGVEGLKTVEWFALGATLAAGAGQGSSGFFRKLSAVGSDEGEMDEDAEAAAQRKADEAAAQRKAEVKRKTDEAAPAQRKADEDAEAQRKADEEAEAQRKADEEAAAKLKGVKKDRKRKAPEVTLPPDAEEGGCSAKRARKTVAEAAAEREAKRAEELKNRGKAGWDFVGVSPVKATTKQRRAK</sequence>
<name>A0AAD6SIV0_9AGAR</name>
<proteinExistence type="predicted"/>
<feature type="compositionally biased region" description="Basic and acidic residues" evidence="1">
    <location>
        <begin position="90"/>
        <end position="145"/>
    </location>
</feature>
<feature type="compositionally biased region" description="Basic residues" evidence="1">
    <location>
        <begin position="148"/>
        <end position="157"/>
    </location>
</feature>
<dbReference type="Proteomes" id="UP001218188">
    <property type="component" value="Unassembled WGS sequence"/>
</dbReference>